<organism evidence="3 4">
    <name type="scientific">Nitzschia inconspicua</name>
    <dbReference type="NCBI Taxonomy" id="303405"/>
    <lineage>
        <taxon>Eukaryota</taxon>
        <taxon>Sar</taxon>
        <taxon>Stramenopiles</taxon>
        <taxon>Ochrophyta</taxon>
        <taxon>Bacillariophyta</taxon>
        <taxon>Bacillariophyceae</taxon>
        <taxon>Bacillariophycidae</taxon>
        <taxon>Bacillariales</taxon>
        <taxon>Bacillariaceae</taxon>
        <taxon>Nitzschia</taxon>
    </lineage>
</organism>
<dbReference type="AlphaFoldDB" id="A0A9K3LHK8"/>
<comment type="caution">
    <text evidence="3">The sequence shown here is derived from an EMBL/GenBank/DDBJ whole genome shotgun (WGS) entry which is preliminary data.</text>
</comment>
<accession>A0A9K3LHK8</accession>
<proteinExistence type="predicted"/>
<dbReference type="EMBL" id="JAGRRH010000030">
    <property type="protein sequence ID" value="KAG7339759.1"/>
    <property type="molecule type" value="Genomic_DNA"/>
</dbReference>
<dbReference type="EMBL" id="JAGRRH010000011">
    <property type="protein sequence ID" value="KAG7362555.1"/>
    <property type="molecule type" value="Genomic_DNA"/>
</dbReference>
<feature type="compositionally biased region" description="Acidic residues" evidence="1">
    <location>
        <begin position="184"/>
        <end position="194"/>
    </location>
</feature>
<reference evidence="3" key="1">
    <citation type="journal article" date="2021" name="Sci. Rep.">
        <title>Diploid genomic architecture of Nitzschia inconspicua, an elite biomass production diatom.</title>
        <authorList>
            <person name="Oliver A."/>
            <person name="Podell S."/>
            <person name="Pinowska A."/>
            <person name="Traller J.C."/>
            <person name="Smith S.R."/>
            <person name="McClure R."/>
            <person name="Beliaev A."/>
            <person name="Bohutskyi P."/>
            <person name="Hill E.A."/>
            <person name="Rabines A."/>
            <person name="Zheng H."/>
            <person name="Allen L.Z."/>
            <person name="Kuo A."/>
            <person name="Grigoriev I.V."/>
            <person name="Allen A.E."/>
            <person name="Hazlebeck D."/>
            <person name="Allen E.E."/>
        </authorList>
    </citation>
    <scope>NUCLEOTIDE SEQUENCE</scope>
    <source>
        <strain evidence="3">Hildebrandi</strain>
    </source>
</reference>
<name>A0A9K3LHK8_9STRA</name>
<feature type="compositionally biased region" description="Polar residues" evidence="1">
    <location>
        <begin position="1"/>
        <end position="21"/>
    </location>
</feature>
<evidence type="ECO:0000313" key="4">
    <source>
        <dbReference type="Proteomes" id="UP000693970"/>
    </source>
</evidence>
<protein>
    <submittedName>
        <fullName evidence="3">Uncharacterized protein</fullName>
    </submittedName>
</protein>
<feature type="compositionally biased region" description="Low complexity" evidence="1">
    <location>
        <begin position="163"/>
        <end position="175"/>
    </location>
</feature>
<evidence type="ECO:0000313" key="3">
    <source>
        <dbReference type="EMBL" id="KAG7362555.1"/>
    </source>
</evidence>
<evidence type="ECO:0000256" key="1">
    <source>
        <dbReference type="SAM" id="MobiDB-lite"/>
    </source>
</evidence>
<reference evidence="3" key="2">
    <citation type="submission" date="2021-04" db="EMBL/GenBank/DDBJ databases">
        <authorList>
            <person name="Podell S."/>
        </authorList>
    </citation>
    <scope>NUCLEOTIDE SEQUENCE</scope>
    <source>
        <strain evidence="3">Hildebrandi</strain>
    </source>
</reference>
<gene>
    <name evidence="3" type="ORF">IV203_025439</name>
    <name evidence="2" type="ORF">IV203_028220</name>
</gene>
<keyword evidence="4" id="KW-1185">Reference proteome</keyword>
<sequence length="194" mass="21361">MNVENGTKTDSGNFQGESGSSCKREITTASGVKDSSMDDRIRNSLGSPVKRRRRFHRRNSVLIPARHAKSLSCVILGSLTEDCDEDDHNSLPDLCGSSTRFSVESSIGPPLHGDEEEPLAKDKLWSSSVENDFHASWSTPDDTRRFLELSRLSISSKHEGLDPTDSTTSFSASSSDLHRLQDESNGDSYEDAPR</sequence>
<dbReference type="Proteomes" id="UP000693970">
    <property type="component" value="Unassembled WGS sequence"/>
</dbReference>
<feature type="region of interest" description="Disordered" evidence="1">
    <location>
        <begin position="157"/>
        <end position="194"/>
    </location>
</feature>
<evidence type="ECO:0000313" key="2">
    <source>
        <dbReference type="EMBL" id="KAG7339759.1"/>
    </source>
</evidence>
<feature type="region of interest" description="Disordered" evidence="1">
    <location>
        <begin position="1"/>
        <end position="50"/>
    </location>
</feature>